<proteinExistence type="predicted"/>
<dbReference type="WBParaSite" id="PS1159_v2.g11152.t1">
    <property type="protein sequence ID" value="PS1159_v2.g11152.t1"/>
    <property type="gene ID" value="PS1159_v2.g11152"/>
</dbReference>
<name>A0AC35EVW3_9BILA</name>
<evidence type="ECO:0000313" key="1">
    <source>
        <dbReference type="Proteomes" id="UP000887580"/>
    </source>
</evidence>
<accession>A0AC35EVW3</accession>
<sequence length="79" mass="9265">MYYGINAAVAVMLKLDSLFYRLYYNVRKILPLRKSPLPSPIIWHKSKMAPPSDSFCNDLKPKEKKKLDKLLQETEVSFF</sequence>
<protein>
    <submittedName>
        <fullName evidence="2">Uncharacterized protein</fullName>
    </submittedName>
</protein>
<organism evidence="1 2">
    <name type="scientific">Panagrolaimus sp. PS1159</name>
    <dbReference type="NCBI Taxonomy" id="55785"/>
    <lineage>
        <taxon>Eukaryota</taxon>
        <taxon>Metazoa</taxon>
        <taxon>Ecdysozoa</taxon>
        <taxon>Nematoda</taxon>
        <taxon>Chromadorea</taxon>
        <taxon>Rhabditida</taxon>
        <taxon>Tylenchina</taxon>
        <taxon>Panagrolaimomorpha</taxon>
        <taxon>Panagrolaimoidea</taxon>
        <taxon>Panagrolaimidae</taxon>
        <taxon>Panagrolaimus</taxon>
    </lineage>
</organism>
<reference evidence="2" key="1">
    <citation type="submission" date="2022-11" db="UniProtKB">
        <authorList>
            <consortium name="WormBaseParasite"/>
        </authorList>
    </citation>
    <scope>IDENTIFICATION</scope>
</reference>
<dbReference type="Proteomes" id="UP000887580">
    <property type="component" value="Unplaced"/>
</dbReference>
<evidence type="ECO:0000313" key="2">
    <source>
        <dbReference type="WBParaSite" id="PS1159_v2.g11152.t1"/>
    </source>
</evidence>